<proteinExistence type="predicted"/>
<gene>
    <name evidence="2" type="ORF">EJ73_02098</name>
</gene>
<reference evidence="2 3" key="1">
    <citation type="submission" date="2018-05" db="EMBL/GenBank/DDBJ databases">
        <title>Genomic Encyclopedia of Type Strains, Phase I: the one thousand microbial genomes (KMG-I) project.</title>
        <authorList>
            <person name="Kyrpides N."/>
        </authorList>
    </citation>
    <scope>NUCLEOTIDE SEQUENCE [LARGE SCALE GENOMIC DNA]</scope>
    <source>
        <strain evidence="2 3">DSM 15611</strain>
    </source>
</reference>
<dbReference type="EMBL" id="QJJX01000027">
    <property type="protein sequence ID" value="PXX20931.1"/>
    <property type="molecule type" value="Genomic_DNA"/>
</dbReference>
<feature type="domain" description="Lipocalin-like" evidence="1">
    <location>
        <begin position="12"/>
        <end position="141"/>
    </location>
</feature>
<evidence type="ECO:0000313" key="3">
    <source>
        <dbReference type="Proteomes" id="UP000248314"/>
    </source>
</evidence>
<name>A0A318I770_9BACT</name>
<dbReference type="Proteomes" id="UP000248314">
    <property type="component" value="Unassembled WGS sequence"/>
</dbReference>
<evidence type="ECO:0000259" key="1">
    <source>
        <dbReference type="Pfam" id="PF16585"/>
    </source>
</evidence>
<organism evidence="2 3">
    <name type="scientific">Hoylesella shahii DSM 15611 = JCM 12083</name>
    <dbReference type="NCBI Taxonomy" id="1122991"/>
    <lineage>
        <taxon>Bacteria</taxon>
        <taxon>Pseudomonadati</taxon>
        <taxon>Bacteroidota</taxon>
        <taxon>Bacteroidia</taxon>
        <taxon>Bacteroidales</taxon>
        <taxon>Prevotellaceae</taxon>
        <taxon>Hoylesella</taxon>
    </lineage>
</organism>
<dbReference type="InterPro" id="IPR024311">
    <property type="entry name" value="Lipocalin-like"/>
</dbReference>
<evidence type="ECO:0000313" key="2">
    <source>
        <dbReference type="EMBL" id="PXX20931.1"/>
    </source>
</evidence>
<sequence>MTLMTLITLAFFASCQLEMSRNKKLDGYWRLQQIDTIGTAGVNKIGGMRIFWAFQHKLLEMKDINDRVSKCLLRFEREGDSLLLSQPYLYDREHGDQPITNTDVLKYYGVNSLNEHFRIDNLTSSRMVLSSRRCRLHFVKF</sequence>
<dbReference type="Pfam" id="PF16585">
    <property type="entry name" value="Lipocalin_8"/>
    <property type="match status" value="1"/>
</dbReference>
<dbReference type="AlphaFoldDB" id="A0A318I770"/>
<protein>
    <submittedName>
        <fullName evidence="2">Lipocalin-like protein</fullName>
    </submittedName>
</protein>
<keyword evidence="3" id="KW-1185">Reference proteome</keyword>
<accession>A0A318I770</accession>
<comment type="caution">
    <text evidence="2">The sequence shown here is derived from an EMBL/GenBank/DDBJ whole genome shotgun (WGS) entry which is preliminary data.</text>
</comment>
<dbReference type="Gene3D" id="2.40.128.280">
    <property type="match status" value="1"/>
</dbReference>